<dbReference type="Proteomes" id="UP000516173">
    <property type="component" value="Chromosome"/>
</dbReference>
<organism evidence="2 3">
    <name type="scientific">Nocardia wallacei</name>
    <dbReference type="NCBI Taxonomy" id="480035"/>
    <lineage>
        <taxon>Bacteria</taxon>
        <taxon>Bacillati</taxon>
        <taxon>Actinomycetota</taxon>
        <taxon>Actinomycetes</taxon>
        <taxon>Mycobacteriales</taxon>
        <taxon>Nocardiaceae</taxon>
        <taxon>Nocardia</taxon>
    </lineage>
</organism>
<gene>
    <name evidence="2" type="ORF">NWFMUON74_61540</name>
</gene>
<keyword evidence="1" id="KW-0472">Membrane</keyword>
<dbReference type="RefSeq" id="WP_187685140.1">
    <property type="nucleotide sequence ID" value="NZ_AP023396.1"/>
</dbReference>
<dbReference type="GeneID" id="80350565"/>
<accession>A0A7G1KTF4</accession>
<name>A0A7G1KTF4_9NOCA</name>
<proteinExistence type="predicted"/>
<dbReference type="EMBL" id="AP023396">
    <property type="protein sequence ID" value="BCK58382.1"/>
    <property type="molecule type" value="Genomic_DNA"/>
</dbReference>
<evidence type="ECO:0000256" key="1">
    <source>
        <dbReference type="SAM" id="Phobius"/>
    </source>
</evidence>
<feature type="transmembrane region" description="Helical" evidence="1">
    <location>
        <begin position="39"/>
        <end position="59"/>
    </location>
</feature>
<protein>
    <submittedName>
        <fullName evidence="2">Uncharacterized protein</fullName>
    </submittedName>
</protein>
<keyword evidence="1" id="KW-1133">Transmembrane helix</keyword>
<feature type="transmembrane region" description="Helical" evidence="1">
    <location>
        <begin position="71"/>
        <end position="91"/>
    </location>
</feature>
<dbReference type="KEGG" id="nwl:NWFMUON74_61540"/>
<keyword evidence="1" id="KW-0812">Transmembrane</keyword>
<reference evidence="2 3" key="1">
    <citation type="submission" date="2020-08" db="EMBL/GenBank/DDBJ databases">
        <title>Genome Sequencing of Nocardia wallacei strain FMUON74 and assembly.</title>
        <authorList>
            <person name="Toyokawa M."/>
            <person name="Uesaka K."/>
        </authorList>
    </citation>
    <scope>NUCLEOTIDE SEQUENCE [LARGE SCALE GENOMIC DNA]</scope>
    <source>
        <strain evidence="2 3">FMUON74</strain>
    </source>
</reference>
<keyword evidence="3" id="KW-1185">Reference proteome</keyword>
<sequence length="108" mass="11715">MNLLLSWITPPPLDCDLVTHRHGCGQCDGCRWWHGYSTLVLYVSVCGLVAGLVSIPAVAFDWGPYPFSKAVTLILAVTLTLVLSVFALFGWRGTVLFAPPGQGGRRGR</sequence>
<evidence type="ECO:0000313" key="2">
    <source>
        <dbReference type="EMBL" id="BCK58382.1"/>
    </source>
</evidence>
<evidence type="ECO:0000313" key="3">
    <source>
        <dbReference type="Proteomes" id="UP000516173"/>
    </source>
</evidence>
<dbReference type="AlphaFoldDB" id="A0A7G1KTF4"/>